<feature type="compositionally biased region" description="Basic and acidic residues" evidence="17">
    <location>
        <begin position="101"/>
        <end position="132"/>
    </location>
</feature>
<dbReference type="Pfam" id="PF01434">
    <property type="entry name" value="Peptidase_M41"/>
    <property type="match status" value="1"/>
</dbReference>
<feature type="compositionally biased region" description="Basic and acidic residues" evidence="17">
    <location>
        <begin position="15"/>
        <end position="27"/>
    </location>
</feature>
<dbReference type="EMBL" id="CP036279">
    <property type="protein sequence ID" value="QDU63240.1"/>
    <property type="molecule type" value="Genomic_DNA"/>
</dbReference>
<dbReference type="NCBIfam" id="TIGR01241">
    <property type="entry name" value="FtsH_fam"/>
    <property type="match status" value="1"/>
</dbReference>
<dbReference type="CDD" id="cd19501">
    <property type="entry name" value="RecA-like_FtsH"/>
    <property type="match status" value="1"/>
</dbReference>
<keyword evidence="10 15" id="KW-0067">ATP-binding</keyword>
<evidence type="ECO:0000256" key="12">
    <source>
        <dbReference type="ARBA" id="ARBA00023049"/>
    </source>
</evidence>
<dbReference type="InterPro" id="IPR003959">
    <property type="entry name" value="ATPase_AAA_core"/>
</dbReference>
<evidence type="ECO:0000256" key="5">
    <source>
        <dbReference type="ARBA" id="ARBA00022692"/>
    </source>
</evidence>
<protein>
    <recommendedName>
        <fullName evidence="15">ATP-dependent zinc metalloprotease FtsH</fullName>
        <ecNumber evidence="15">3.4.24.-</ecNumber>
    </recommendedName>
</protein>
<accession>A0A518B8D7</accession>
<feature type="region of interest" description="Disordered" evidence="17">
    <location>
        <begin position="733"/>
        <end position="754"/>
    </location>
</feature>
<dbReference type="InterPro" id="IPR003593">
    <property type="entry name" value="AAA+_ATPase"/>
</dbReference>
<comment type="function">
    <text evidence="15">Acts as a processive, ATP-dependent zinc metallopeptidase for both cytoplasmic and membrane proteins. Plays a role in the quality control of integral membrane proteins.</text>
</comment>
<keyword evidence="9 15" id="KW-0862">Zinc</keyword>
<dbReference type="PANTHER" id="PTHR23076">
    <property type="entry name" value="METALLOPROTEASE M41 FTSH"/>
    <property type="match status" value="1"/>
</dbReference>
<evidence type="ECO:0000256" key="8">
    <source>
        <dbReference type="ARBA" id="ARBA00022801"/>
    </source>
</evidence>
<dbReference type="InterPro" id="IPR005936">
    <property type="entry name" value="FtsH"/>
</dbReference>
<dbReference type="RefSeq" id="WP_145260545.1">
    <property type="nucleotide sequence ID" value="NZ_CP036279.1"/>
</dbReference>
<dbReference type="GO" id="GO:0004176">
    <property type="term" value="F:ATP-dependent peptidase activity"/>
    <property type="evidence" value="ECO:0007669"/>
    <property type="project" value="InterPro"/>
</dbReference>
<feature type="transmembrane region" description="Helical" evidence="15">
    <location>
        <begin position="248"/>
        <end position="267"/>
    </location>
</feature>
<dbReference type="InterPro" id="IPR000642">
    <property type="entry name" value="Peptidase_M41"/>
</dbReference>
<dbReference type="AlphaFoldDB" id="A0A518B8D7"/>
<dbReference type="GO" id="GO:0008270">
    <property type="term" value="F:zinc ion binding"/>
    <property type="evidence" value="ECO:0007669"/>
    <property type="project" value="UniProtKB-UniRule"/>
</dbReference>
<dbReference type="GO" id="GO:0030163">
    <property type="term" value="P:protein catabolic process"/>
    <property type="evidence" value="ECO:0007669"/>
    <property type="project" value="UniProtKB-UniRule"/>
</dbReference>
<evidence type="ECO:0000256" key="13">
    <source>
        <dbReference type="ARBA" id="ARBA00023136"/>
    </source>
</evidence>
<dbReference type="InterPro" id="IPR011546">
    <property type="entry name" value="Pept_M41_FtsH_extracell"/>
</dbReference>
<feature type="compositionally biased region" description="Basic and acidic residues" evidence="17">
    <location>
        <begin position="150"/>
        <end position="192"/>
    </location>
</feature>
<comment type="similarity">
    <text evidence="14 15">In the central section; belongs to the AAA ATPase family.</text>
</comment>
<comment type="similarity">
    <text evidence="16">Belongs to the AAA ATPase family.</text>
</comment>
<dbReference type="FunFam" id="3.40.50.300:FF:000001">
    <property type="entry name" value="ATP-dependent zinc metalloprotease FtsH"/>
    <property type="match status" value="1"/>
</dbReference>
<keyword evidence="12 15" id="KW-0482">Metalloprotease</keyword>
<name>A0A518B8D7_9BACT</name>
<keyword evidence="20" id="KW-1185">Reference proteome</keyword>
<dbReference type="Gene3D" id="3.40.50.300">
    <property type="entry name" value="P-loop containing nucleotide triphosphate hydrolases"/>
    <property type="match status" value="1"/>
</dbReference>
<dbReference type="Proteomes" id="UP000317093">
    <property type="component" value="Chromosome"/>
</dbReference>
<feature type="region of interest" description="Disordered" evidence="17">
    <location>
        <begin position="101"/>
        <end position="200"/>
    </location>
</feature>
<feature type="transmembrane region" description="Helical" evidence="15">
    <location>
        <begin position="40"/>
        <end position="57"/>
    </location>
</feature>
<dbReference type="EC" id="3.4.24.-" evidence="15"/>
<evidence type="ECO:0000256" key="6">
    <source>
        <dbReference type="ARBA" id="ARBA00022723"/>
    </source>
</evidence>
<feature type="domain" description="AAA+ ATPase" evidence="18">
    <location>
        <begin position="331"/>
        <end position="470"/>
    </location>
</feature>
<dbReference type="Pfam" id="PF00004">
    <property type="entry name" value="AAA"/>
    <property type="match status" value="1"/>
</dbReference>
<evidence type="ECO:0000256" key="9">
    <source>
        <dbReference type="ARBA" id="ARBA00022833"/>
    </source>
</evidence>
<feature type="region of interest" description="Disordered" evidence="17">
    <location>
        <begin position="1"/>
        <end position="33"/>
    </location>
</feature>
<proteinExistence type="inferred from homology"/>
<feature type="binding site" evidence="15">
    <location>
        <position position="565"/>
    </location>
    <ligand>
        <name>Zn(2+)</name>
        <dbReference type="ChEBI" id="CHEBI:29105"/>
        <note>catalytic</note>
    </ligand>
</feature>
<dbReference type="GO" id="GO:0016887">
    <property type="term" value="F:ATP hydrolysis activity"/>
    <property type="evidence" value="ECO:0007669"/>
    <property type="project" value="UniProtKB-UniRule"/>
</dbReference>
<evidence type="ECO:0000256" key="14">
    <source>
        <dbReference type="ARBA" id="ARBA00061570"/>
    </source>
</evidence>
<evidence type="ECO:0000259" key="18">
    <source>
        <dbReference type="SMART" id="SM00382"/>
    </source>
</evidence>
<dbReference type="InterPro" id="IPR027417">
    <property type="entry name" value="P-loop_NTPase"/>
</dbReference>
<reference evidence="19 20" key="1">
    <citation type="submission" date="2019-02" db="EMBL/GenBank/DDBJ databases">
        <title>Deep-cultivation of Planctomycetes and their phenomic and genomic characterization uncovers novel biology.</title>
        <authorList>
            <person name="Wiegand S."/>
            <person name="Jogler M."/>
            <person name="Boedeker C."/>
            <person name="Pinto D."/>
            <person name="Vollmers J."/>
            <person name="Rivas-Marin E."/>
            <person name="Kohn T."/>
            <person name="Peeters S.H."/>
            <person name="Heuer A."/>
            <person name="Rast P."/>
            <person name="Oberbeckmann S."/>
            <person name="Bunk B."/>
            <person name="Jeske O."/>
            <person name="Meyerdierks A."/>
            <person name="Storesund J.E."/>
            <person name="Kallscheuer N."/>
            <person name="Luecker S."/>
            <person name="Lage O.M."/>
            <person name="Pohl T."/>
            <person name="Merkel B.J."/>
            <person name="Hornburger P."/>
            <person name="Mueller R.-W."/>
            <person name="Bruemmer F."/>
            <person name="Labrenz M."/>
            <person name="Spormann A.M."/>
            <person name="Op den Camp H."/>
            <person name="Overmann J."/>
            <person name="Amann R."/>
            <person name="Jetten M.S.M."/>
            <person name="Mascher T."/>
            <person name="Medema M.H."/>
            <person name="Devos D.P."/>
            <person name="Kaster A.-K."/>
            <person name="Ovreas L."/>
            <person name="Rohde M."/>
            <person name="Galperin M.Y."/>
            <person name="Jogler C."/>
        </authorList>
    </citation>
    <scope>NUCLEOTIDE SEQUENCE [LARGE SCALE GENOMIC DNA]</scope>
    <source>
        <strain evidence="19 20">Pan216</strain>
    </source>
</reference>
<keyword evidence="5 15" id="KW-0812">Transmembrane</keyword>
<evidence type="ECO:0000256" key="10">
    <source>
        <dbReference type="ARBA" id="ARBA00022840"/>
    </source>
</evidence>
<dbReference type="PROSITE" id="PS00674">
    <property type="entry name" value="AAA"/>
    <property type="match status" value="1"/>
</dbReference>
<evidence type="ECO:0000256" key="7">
    <source>
        <dbReference type="ARBA" id="ARBA00022741"/>
    </source>
</evidence>
<dbReference type="SUPFAM" id="SSF140990">
    <property type="entry name" value="FtsH protease domain-like"/>
    <property type="match status" value="1"/>
</dbReference>
<dbReference type="GO" id="GO:0005886">
    <property type="term" value="C:plasma membrane"/>
    <property type="evidence" value="ECO:0007669"/>
    <property type="project" value="UniProtKB-SubCell"/>
</dbReference>
<comment type="cofactor">
    <cofactor evidence="15">
        <name>Zn(2+)</name>
        <dbReference type="ChEBI" id="CHEBI:29105"/>
    </cofactor>
    <text evidence="15">Binds 1 zinc ion per subunit.</text>
</comment>
<evidence type="ECO:0000256" key="4">
    <source>
        <dbReference type="ARBA" id="ARBA00022670"/>
    </source>
</evidence>
<dbReference type="InterPro" id="IPR037219">
    <property type="entry name" value="Peptidase_M41-like"/>
</dbReference>
<dbReference type="PANTHER" id="PTHR23076:SF97">
    <property type="entry name" value="ATP-DEPENDENT ZINC METALLOPROTEASE YME1L1"/>
    <property type="match status" value="1"/>
</dbReference>
<keyword evidence="7 15" id="KW-0547">Nucleotide-binding</keyword>
<comment type="subunit">
    <text evidence="15">Homohexamer.</text>
</comment>
<feature type="binding site" evidence="15">
    <location>
        <begin position="339"/>
        <end position="346"/>
    </location>
    <ligand>
        <name>ATP</name>
        <dbReference type="ChEBI" id="CHEBI:30616"/>
    </ligand>
</feature>
<gene>
    <name evidence="19" type="primary">ftsH_1</name>
    <name evidence="15" type="synonym">ftsH</name>
    <name evidence="19" type="ORF">Pan216_41180</name>
</gene>
<dbReference type="GO" id="GO:0005524">
    <property type="term" value="F:ATP binding"/>
    <property type="evidence" value="ECO:0007669"/>
    <property type="project" value="UniProtKB-UniRule"/>
</dbReference>
<dbReference type="Pfam" id="PF06480">
    <property type="entry name" value="FtsH_ext"/>
    <property type="match status" value="1"/>
</dbReference>
<dbReference type="KEGG" id="knv:Pan216_41180"/>
<keyword evidence="6 15" id="KW-0479">Metal-binding</keyword>
<feature type="binding site" evidence="15">
    <location>
        <position position="638"/>
    </location>
    <ligand>
        <name>Zn(2+)</name>
        <dbReference type="ChEBI" id="CHEBI:29105"/>
        <note>catalytic</note>
    </ligand>
</feature>
<evidence type="ECO:0000256" key="1">
    <source>
        <dbReference type="ARBA" id="ARBA00004370"/>
    </source>
</evidence>
<dbReference type="OrthoDB" id="9809379at2"/>
<evidence type="ECO:0000313" key="19">
    <source>
        <dbReference type="EMBL" id="QDU63240.1"/>
    </source>
</evidence>
<evidence type="ECO:0000256" key="2">
    <source>
        <dbReference type="ARBA" id="ARBA00010044"/>
    </source>
</evidence>
<feature type="binding site" evidence="15">
    <location>
        <position position="561"/>
    </location>
    <ligand>
        <name>Zn(2+)</name>
        <dbReference type="ChEBI" id="CHEBI:29105"/>
        <note>catalytic</note>
    </ligand>
</feature>
<keyword evidence="13 15" id="KW-0472">Membrane</keyword>
<sequence length="754" mass="83511">MADPNRSSTNNRPPKPKDSKGDAKRDANPYAGGDQTPPNWRFWIWYAVATLLLLWWWQESFHQMQVKEIPYSQFKAYLAKGEVTKVEIRPETIFGLVIPKTADKSTDGDTTKNKDDKTAKGDEANKADEAKSTAKNTTKPQPPRDLPATAKEKTEKTSSVTDKEASKEASEKPASKTDDKTKSAAKPKEKSTDSIFGISPQSETFDGKKVVPGEFEFVTVRVDDPQLVEELEKQGVDFEGERTGFLTYFLWYWLLPIVVMLLIWSFLIRRMGMAGQSLLNVTQSKARMVVDQQTGVTFGDVAGCDEAKAELTEVVDFLSNPERYELLGAKIPKGVLLVGPPGTGKTLLARAVAGEANVPFFQLSGSDFVEMFVGVGAARVRDLFQQGKRHAPCIIFIDELDAIGRQRGVHVGAVNDEREQTLNQLLVEMDGFDANVGVIILAATNRPEVLDAALLRPGRFDRQVLVDAPDIDGREAILKVHSRNKKIAEDVDLRRVAQATPRYSGADLANVMNEAALLAARFNHEAITQGDLLEAVEKVLAGPERRSRRLLEEERKRVAYHEAGHALVAHFLPHSDPLHKISIVPRGKAALGYTMHVAADDQFLMTRSALVDRIKGLLGGRAAEQVVFGEVSTGAQNDLERATAMAQQMVCMYGMSESVGLNHVAQKQGAEFLGDGAYQRQCSPETSREIDEEIKRLLDQSYHDAVHILSEHREQLEKVSQFLLEKETMESDEFIERVGSRPASEALDPDESDS</sequence>
<comment type="subcellular location">
    <subcellularLocation>
        <location evidence="15">Cell membrane</location>
        <topology evidence="15">Multi-pass membrane protein</topology>
        <orientation evidence="15">Cytoplasmic side</orientation>
    </subcellularLocation>
    <subcellularLocation>
        <location evidence="1">Membrane</location>
    </subcellularLocation>
</comment>
<evidence type="ECO:0000313" key="20">
    <source>
        <dbReference type="Proteomes" id="UP000317093"/>
    </source>
</evidence>
<evidence type="ECO:0000256" key="11">
    <source>
        <dbReference type="ARBA" id="ARBA00022989"/>
    </source>
</evidence>
<dbReference type="GO" id="GO:0004222">
    <property type="term" value="F:metalloendopeptidase activity"/>
    <property type="evidence" value="ECO:0007669"/>
    <property type="project" value="InterPro"/>
</dbReference>
<evidence type="ECO:0000256" key="16">
    <source>
        <dbReference type="RuleBase" id="RU003651"/>
    </source>
</evidence>
<dbReference type="SMART" id="SM00382">
    <property type="entry name" value="AAA"/>
    <property type="match status" value="1"/>
</dbReference>
<keyword evidence="4 15" id="KW-0645">Protease</keyword>
<dbReference type="InterPro" id="IPR003960">
    <property type="entry name" value="ATPase_AAA_CS"/>
</dbReference>
<keyword evidence="11 15" id="KW-1133">Transmembrane helix</keyword>
<dbReference type="Pfam" id="PF17862">
    <property type="entry name" value="AAA_lid_3"/>
    <property type="match status" value="1"/>
</dbReference>
<dbReference type="SUPFAM" id="SSF52540">
    <property type="entry name" value="P-loop containing nucleoside triphosphate hydrolases"/>
    <property type="match status" value="1"/>
</dbReference>
<feature type="compositionally biased region" description="Polar residues" evidence="17">
    <location>
        <begin position="1"/>
        <end position="12"/>
    </location>
</feature>
<dbReference type="HAMAP" id="MF_01458">
    <property type="entry name" value="FtsH"/>
    <property type="match status" value="1"/>
</dbReference>
<feature type="active site" evidence="15">
    <location>
        <position position="562"/>
    </location>
</feature>
<evidence type="ECO:0000256" key="17">
    <source>
        <dbReference type="SAM" id="MobiDB-lite"/>
    </source>
</evidence>
<dbReference type="InterPro" id="IPR041569">
    <property type="entry name" value="AAA_lid_3"/>
</dbReference>
<dbReference type="FunFam" id="1.20.58.760:FF:000001">
    <property type="entry name" value="ATP-dependent zinc metalloprotease FtsH"/>
    <property type="match status" value="1"/>
</dbReference>
<dbReference type="Gene3D" id="1.10.8.60">
    <property type="match status" value="1"/>
</dbReference>
<dbReference type="Gene3D" id="1.20.58.760">
    <property type="entry name" value="Peptidase M41"/>
    <property type="match status" value="1"/>
</dbReference>
<keyword evidence="3 15" id="KW-1003">Cell membrane</keyword>
<keyword evidence="8 15" id="KW-0378">Hydrolase</keyword>
<organism evidence="19 20">
    <name type="scientific">Kolteria novifilia</name>
    <dbReference type="NCBI Taxonomy" id="2527975"/>
    <lineage>
        <taxon>Bacteria</taxon>
        <taxon>Pseudomonadati</taxon>
        <taxon>Planctomycetota</taxon>
        <taxon>Planctomycetia</taxon>
        <taxon>Kolteriales</taxon>
        <taxon>Kolteriaceae</taxon>
        <taxon>Kolteria</taxon>
    </lineage>
</organism>
<comment type="similarity">
    <text evidence="2 15">In the C-terminal section; belongs to the peptidase M41 family.</text>
</comment>
<evidence type="ECO:0000256" key="15">
    <source>
        <dbReference type="HAMAP-Rule" id="MF_01458"/>
    </source>
</evidence>
<evidence type="ECO:0000256" key="3">
    <source>
        <dbReference type="ARBA" id="ARBA00022475"/>
    </source>
</evidence>
<dbReference type="GO" id="GO:0006508">
    <property type="term" value="P:proteolysis"/>
    <property type="evidence" value="ECO:0007669"/>
    <property type="project" value="UniProtKB-KW"/>
</dbReference>
<dbReference type="FunFam" id="1.10.8.60:FF:000001">
    <property type="entry name" value="ATP-dependent zinc metalloprotease FtsH"/>
    <property type="match status" value="1"/>
</dbReference>